<comment type="similarity">
    <text evidence="8 9">Belongs to the TRAP transporter small permease family.</text>
</comment>
<comment type="function">
    <text evidence="9">Part of the tripartite ATP-independent periplasmic (TRAP) transport system.</text>
</comment>
<dbReference type="AlphaFoldDB" id="A0A0D6B998"/>
<dbReference type="GO" id="GO:0005886">
    <property type="term" value="C:plasma membrane"/>
    <property type="evidence" value="ECO:0007669"/>
    <property type="project" value="UniProtKB-SubCell"/>
</dbReference>
<sequence>MRPARLAVLAVRLADRVLAAVEAVLVLVLASMTLLVFFNVVLRYGFDTGITVTDEVSRMMFVWIAFAGGIAVSRRQQQLGIDVLVAALPPLPRRLAHVAGNMAVLACCLVLVSGAWTQMQLNWRNTAPVSGLPTAITYAAPWFAGIGIGCVALANALGAALGLTGGIMASGKEDPGA</sequence>
<evidence type="ECO:0000256" key="9">
    <source>
        <dbReference type="RuleBase" id="RU369079"/>
    </source>
</evidence>
<keyword evidence="2 9" id="KW-0813">Transport</keyword>
<feature type="domain" description="Tripartite ATP-independent periplasmic transporters DctQ component" evidence="10">
    <location>
        <begin position="32"/>
        <end position="158"/>
    </location>
</feature>
<evidence type="ECO:0000256" key="3">
    <source>
        <dbReference type="ARBA" id="ARBA00022475"/>
    </source>
</evidence>
<comment type="subcellular location">
    <subcellularLocation>
        <location evidence="1 9">Cell inner membrane</location>
        <topology evidence="1 9">Multi-pass membrane protein</topology>
    </subcellularLocation>
</comment>
<evidence type="ECO:0000256" key="7">
    <source>
        <dbReference type="ARBA" id="ARBA00023136"/>
    </source>
</evidence>
<evidence type="ECO:0000256" key="4">
    <source>
        <dbReference type="ARBA" id="ARBA00022519"/>
    </source>
</evidence>
<feature type="transmembrane region" description="Helical" evidence="9">
    <location>
        <begin position="95"/>
        <end position="116"/>
    </location>
</feature>
<proteinExistence type="inferred from homology"/>
<reference evidence="11 12" key="1">
    <citation type="submission" date="2015-02" db="EMBL/GenBank/DDBJ databases">
        <title>Genome sequene of Rhodovulum sulfidophilum DSM 2351.</title>
        <authorList>
            <person name="Nagao N."/>
        </authorList>
    </citation>
    <scope>NUCLEOTIDE SEQUENCE [LARGE SCALE GENOMIC DNA]</scope>
    <source>
        <strain evidence="11 12">DSM 2351</strain>
    </source>
</reference>
<keyword evidence="4 9" id="KW-0997">Cell inner membrane</keyword>
<evidence type="ECO:0000256" key="1">
    <source>
        <dbReference type="ARBA" id="ARBA00004429"/>
    </source>
</evidence>
<dbReference type="GO" id="GO:0015740">
    <property type="term" value="P:C4-dicarboxylate transport"/>
    <property type="evidence" value="ECO:0007669"/>
    <property type="project" value="TreeGrafter"/>
</dbReference>
<dbReference type="EMBL" id="AP014800">
    <property type="protein sequence ID" value="BAQ71359.1"/>
    <property type="molecule type" value="Genomic_DNA"/>
</dbReference>
<evidence type="ECO:0000313" key="11">
    <source>
        <dbReference type="EMBL" id="BAQ71359.1"/>
    </source>
</evidence>
<dbReference type="PATRIC" id="fig|35806.4.peg.4344"/>
<organism evidence="11 12">
    <name type="scientific">Rhodovulum sulfidophilum</name>
    <name type="common">Rhodobacter sulfidophilus</name>
    <dbReference type="NCBI Taxonomy" id="35806"/>
    <lineage>
        <taxon>Bacteria</taxon>
        <taxon>Pseudomonadati</taxon>
        <taxon>Pseudomonadota</taxon>
        <taxon>Alphaproteobacteria</taxon>
        <taxon>Rhodobacterales</taxon>
        <taxon>Paracoccaceae</taxon>
        <taxon>Rhodovulum</taxon>
    </lineage>
</organism>
<dbReference type="KEGG" id="rsu:NHU_04245"/>
<name>A0A0D6B998_RHOSU</name>
<feature type="transmembrane region" description="Helical" evidence="9">
    <location>
        <begin position="21"/>
        <end position="44"/>
    </location>
</feature>
<dbReference type="PANTHER" id="PTHR35011">
    <property type="entry name" value="2,3-DIKETO-L-GULONATE TRAP TRANSPORTER SMALL PERMEASE PROTEIN YIAM"/>
    <property type="match status" value="1"/>
</dbReference>
<keyword evidence="5 9" id="KW-0812">Transmembrane</keyword>
<evidence type="ECO:0000259" key="10">
    <source>
        <dbReference type="Pfam" id="PF04290"/>
    </source>
</evidence>
<gene>
    <name evidence="11" type="ORF">NHU_04245</name>
</gene>
<feature type="transmembrane region" description="Helical" evidence="9">
    <location>
        <begin position="136"/>
        <end position="163"/>
    </location>
</feature>
<evidence type="ECO:0000313" key="12">
    <source>
        <dbReference type="Proteomes" id="UP000064912"/>
    </source>
</evidence>
<keyword evidence="3" id="KW-1003">Cell membrane</keyword>
<dbReference type="Proteomes" id="UP000064912">
    <property type="component" value="Chromosome"/>
</dbReference>
<protein>
    <recommendedName>
        <fullName evidence="9">TRAP transporter small permease protein</fullName>
    </recommendedName>
</protein>
<dbReference type="Pfam" id="PF04290">
    <property type="entry name" value="DctQ"/>
    <property type="match status" value="1"/>
</dbReference>
<dbReference type="eggNOG" id="COG3090">
    <property type="taxonomic scope" value="Bacteria"/>
</dbReference>
<comment type="subunit">
    <text evidence="9">The complex comprises the extracytoplasmic solute receptor protein and the two transmembrane proteins.</text>
</comment>
<keyword evidence="7 9" id="KW-0472">Membrane</keyword>
<evidence type="ECO:0000256" key="6">
    <source>
        <dbReference type="ARBA" id="ARBA00022989"/>
    </source>
</evidence>
<dbReference type="GO" id="GO:0022857">
    <property type="term" value="F:transmembrane transporter activity"/>
    <property type="evidence" value="ECO:0007669"/>
    <property type="project" value="UniProtKB-UniRule"/>
</dbReference>
<feature type="transmembrane region" description="Helical" evidence="9">
    <location>
        <begin position="56"/>
        <end position="74"/>
    </location>
</feature>
<evidence type="ECO:0000256" key="5">
    <source>
        <dbReference type="ARBA" id="ARBA00022692"/>
    </source>
</evidence>
<keyword evidence="6 9" id="KW-1133">Transmembrane helix</keyword>
<accession>A0A0D6B998</accession>
<dbReference type="InterPro" id="IPR055348">
    <property type="entry name" value="DctQ"/>
</dbReference>
<dbReference type="InterPro" id="IPR007387">
    <property type="entry name" value="TRAP_DctQ"/>
</dbReference>
<dbReference type="PANTHER" id="PTHR35011:SF2">
    <property type="entry name" value="2,3-DIKETO-L-GULONATE TRAP TRANSPORTER SMALL PERMEASE PROTEIN YIAM"/>
    <property type="match status" value="1"/>
</dbReference>
<evidence type="ECO:0000256" key="8">
    <source>
        <dbReference type="ARBA" id="ARBA00038436"/>
    </source>
</evidence>
<evidence type="ECO:0000256" key="2">
    <source>
        <dbReference type="ARBA" id="ARBA00022448"/>
    </source>
</evidence>